<feature type="non-terminal residue" evidence="2">
    <location>
        <position position="236"/>
    </location>
</feature>
<dbReference type="GeneID" id="7447207"/>
<evidence type="ECO:0000313" key="2">
    <source>
        <dbReference type="EMBL" id="ACI64711.1"/>
    </source>
</evidence>
<reference evidence="2 3" key="1">
    <citation type="journal article" date="2004" name="Science">
        <title>The genome of the diatom Thalassiosira pseudonana: ecology, evolution, and metabolism.</title>
        <authorList>
            <person name="Armbrust E.V."/>
            <person name="Berges J.A."/>
            <person name="Bowler C."/>
            <person name="Green B.R."/>
            <person name="Martinez D."/>
            <person name="Putnam N.H."/>
            <person name="Zhou S."/>
            <person name="Allen A.E."/>
            <person name="Apt K.E."/>
            <person name="Bechner M."/>
            <person name="Brzezinski M.A."/>
            <person name="Chaal B.K."/>
            <person name="Chiovitti A."/>
            <person name="Davis A.K."/>
            <person name="Demarest M.S."/>
            <person name="Detter J.C."/>
            <person name="Glavina T."/>
            <person name="Goodstein D."/>
            <person name="Hadi M.Z."/>
            <person name="Hellsten U."/>
            <person name="Hildebrand M."/>
            <person name="Jenkins B.D."/>
            <person name="Jurka J."/>
            <person name="Kapitonov V.V."/>
            <person name="Kroger N."/>
            <person name="Lau W.W."/>
            <person name="Lane T.W."/>
            <person name="Larimer F.W."/>
            <person name="Lippmeier J.C."/>
            <person name="Lucas S."/>
            <person name="Medina M."/>
            <person name="Montsant A."/>
            <person name="Obornik M."/>
            <person name="Parker M.S."/>
            <person name="Palenik B."/>
            <person name="Pazour G.J."/>
            <person name="Richardson P.M."/>
            <person name="Rynearson T.A."/>
            <person name="Saito M.A."/>
            <person name="Schwartz D.C."/>
            <person name="Thamatrakoln K."/>
            <person name="Valentin K."/>
            <person name="Vardi A."/>
            <person name="Wilkerson F.P."/>
            <person name="Rokhsar D.S."/>
        </authorList>
    </citation>
    <scope>NUCLEOTIDE SEQUENCE [LARGE SCALE GENOMIC DNA]</scope>
    <source>
        <strain evidence="2 3">CCMP1335</strain>
    </source>
</reference>
<accession>B5YNX9</accession>
<sequence length="236" mass="25880">MSSFSAGLSAYDAAEPKPMNSAANSVRSSKSKSSRSNYSPAPPPPRPAGSSVANSYRSQPKSVDGRSSQSVASGLSLGSAGRLSRQVPMDDDDQSNNTARLVGLVNELTRNGGEDDEYEMERRRQMEEERYRLQDEIRHQMDDDNYSDHHSRQLSRRSRDPESDEASRRSNMSGVPPPPRSVRSGHSQSHQSRSRYDPDGMSHDFGADDPDGRHYAPGLNNHGGVPSVHTGIPPMD</sequence>
<evidence type="ECO:0000313" key="3">
    <source>
        <dbReference type="Proteomes" id="UP000001449"/>
    </source>
</evidence>
<dbReference type="InParanoid" id="B5YNX9"/>
<dbReference type="EMBL" id="CP001160">
    <property type="protein sequence ID" value="ACI64711.1"/>
    <property type="molecule type" value="Genomic_DNA"/>
</dbReference>
<dbReference type="HOGENOM" id="CLU_1178088_0_0_1"/>
<proteinExistence type="predicted"/>
<dbReference type="Proteomes" id="UP000001449">
    <property type="component" value="Chromosome 7"/>
</dbReference>
<feature type="region of interest" description="Disordered" evidence="1">
    <location>
        <begin position="1"/>
        <end position="236"/>
    </location>
</feature>
<feature type="compositionally biased region" description="Low complexity" evidence="1">
    <location>
        <begin position="181"/>
        <end position="191"/>
    </location>
</feature>
<dbReference type="AlphaFoldDB" id="B5YNX9"/>
<feature type="compositionally biased region" description="Low complexity" evidence="1">
    <location>
        <begin position="65"/>
        <end position="86"/>
    </location>
</feature>
<keyword evidence="3" id="KW-1185">Reference proteome</keyword>
<reference evidence="2 3" key="2">
    <citation type="journal article" date="2008" name="Nature">
        <title>The Phaeodactylum genome reveals the evolutionary history of diatom genomes.</title>
        <authorList>
            <person name="Bowler C."/>
            <person name="Allen A.E."/>
            <person name="Badger J.H."/>
            <person name="Grimwood J."/>
            <person name="Jabbari K."/>
            <person name="Kuo A."/>
            <person name="Maheswari U."/>
            <person name="Martens C."/>
            <person name="Maumus F."/>
            <person name="Otillar R.P."/>
            <person name="Rayko E."/>
            <person name="Salamov A."/>
            <person name="Vandepoele K."/>
            <person name="Beszteri B."/>
            <person name="Gruber A."/>
            <person name="Heijde M."/>
            <person name="Katinka M."/>
            <person name="Mock T."/>
            <person name="Valentin K."/>
            <person name="Verret F."/>
            <person name="Berges J.A."/>
            <person name="Brownlee C."/>
            <person name="Cadoret J.P."/>
            <person name="Chiovitti A."/>
            <person name="Choi C.J."/>
            <person name="Coesel S."/>
            <person name="De Martino A."/>
            <person name="Detter J.C."/>
            <person name="Durkin C."/>
            <person name="Falciatore A."/>
            <person name="Fournet J."/>
            <person name="Haruta M."/>
            <person name="Huysman M.J."/>
            <person name="Jenkins B.D."/>
            <person name="Jiroutova K."/>
            <person name="Jorgensen R.E."/>
            <person name="Joubert Y."/>
            <person name="Kaplan A."/>
            <person name="Kroger N."/>
            <person name="Kroth P.G."/>
            <person name="La Roche J."/>
            <person name="Lindquist E."/>
            <person name="Lommer M."/>
            <person name="Martin-Jezequel V."/>
            <person name="Lopez P.J."/>
            <person name="Lucas S."/>
            <person name="Mangogna M."/>
            <person name="McGinnis K."/>
            <person name="Medlin L.K."/>
            <person name="Montsant A."/>
            <person name="Oudot-Le Secq M.P."/>
            <person name="Napoli C."/>
            <person name="Obornik M."/>
            <person name="Parker M.S."/>
            <person name="Petit J.L."/>
            <person name="Porcel B.M."/>
            <person name="Poulsen N."/>
            <person name="Robison M."/>
            <person name="Rychlewski L."/>
            <person name="Rynearson T.A."/>
            <person name="Schmutz J."/>
            <person name="Shapiro H."/>
            <person name="Siaut M."/>
            <person name="Stanley M."/>
            <person name="Sussman M.R."/>
            <person name="Taylor A.R."/>
            <person name="Vardi A."/>
            <person name="von Dassow P."/>
            <person name="Vyverman W."/>
            <person name="Willis A."/>
            <person name="Wyrwicz L.S."/>
            <person name="Rokhsar D.S."/>
            <person name="Weissenbach J."/>
            <person name="Armbrust E.V."/>
            <person name="Green B.R."/>
            <person name="Van de Peer Y."/>
            <person name="Grigoriev I.V."/>
        </authorList>
    </citation>
    <scope>NUCLEOTIDE SEQUENCE [LARGE SCALE GENOMIC DNA]</scope>
    <source>
        <strain evidence="2 3">CCMP1335</strain>
    </source>
</reference>
<dbReference type="RefSeq" id="XP_002295994.1">
    <property type="nucleotide sequence ID" value="XM_002295958.1"/>
</dbReference>
<organism evidence="2 3">
    <name type="scientific">Thalassiosira pseudonana</name>
    <name type="common">Marine diatom</name>
    <name type="synonym">Cyclotella nana</name>
    <dbReference type="NCBI Taxonomy" id="35128"/>
    <lineage>
        <taxon>Eukaryota</taxon>
        <taxon>Sar</taxon>
        <taxon>Stramenopiles</taxon>
        <taxon>Ochrophyta</taxon>
        <taxon>Bacillariophyta</taxon>
        <taxon>Coscinodiscophyceae</taxon>
        <taxon>Thalassiosirophycidae</taxon>
        <taxon>Thalassiosirales</taxon>
        <taxon>Thalassiosiraceae</taxon>
        <taxon>Thalassiosira</taxon>
    </lineage>
</organism>
<dbReference type="KEGG" id="tps:THAPS_269307"/>
<evidence type="ECO:0000256" key="1">
    <source>
        <dbReference type="SAM" id="MobiDB-lite"/>
    </source>
</evidence>
<name>B5YNX9_THAPS</name>
<protein>
    <submittedName>
        <fullName evidence="2">Uncharacterized protein</fullName>
    </submittedName>
</protein>
<feature type="compositionally biased region" description="Polar residues" evidence="1">
    <location>
        <begin position="52"/>
        <end position="61"/>
    </location>
</feature>
<gene>
    <name evidence="2" type="ORF">THAPS_269307</name>
</gene>
<feature type="compositionally biased region" description="Basic and acidic residues" evidence="1">
    <location>
        <begin position="194"/>
        <end position="214"/>
    </location>
</feature>
<feature type="compositionally biased region" description="Basic and acidic residues" evidence="1">
    <location>
        <begin position="120"/>
        <end position="168"/>
    </location>
</feature>
<dbReference type="PaxDb" id="35128-Thaps269307"/>
<dbReference type="STRING" id="35128.B5YNX9"/>